<gene>
    <name evidence="2" type="ORF">Taro_017782</name>
</gene>
<sequence>MVNDDEVSSFQKGEPKGHLIRDTSSCHDDKGHLTRTPHHVMMTRGAPCKDTSSCNHDKGHLARTPCHVMMVNDDEVSSFQKV</sequence>
<accession>A0A843UUA1</accession>
<dbReference type="Proteomes" id="UP000652761">
    <property type="component" value="Unassembled WGS sequence"/>
</dbReference>
<proteinExistence type="predicted"/>
<organism evidence="2 3">
    <name type="scientific">Colocasia esculenta</name>
    <name type="common">Wild taro</name>
    <name type="synonym">Arum esculentum</name>
    <dbReference type="NCBI Taxonomy" id="4460"/>
    <lineage>
        <taxon>Eukaryota</taxon>
        <taxon>Viridiplantae</taxon>
        <taxon>Streptophyta</taxon>
        <taxon>Embryophyta</taxon>
        <taxon>Tracheophyta</taxon>
        <taxon>Spermatophyta</taxon>
        <taxon>Magnoliopsida</taxon>
        <taxon>Liliopsida</taxon>
        <taxon>Araceae</taxon>
        <taxon>Aroideae</taxon>
        <taxon>Colocasieae</taxon>
        <taxon>Colocasia</taxon>
    </lineage>
</organism>
<evidence type="ECO:0000256" key="1">
    <source>
        <dbReference type="SAM" id="MobiDB-lite"/>
    </source>
</evidence>
<comment type="caution">
    <text evidence="2">The sequence shown here is derived from an EMBL/GenBank/DDBJ whole genome shotgun (WGS) entry which is preliminary data.</text>
</comment>
<keyword evidence="3" id="KW-1185">Reference proteome</keyword>
<feature type="region of interest" description="Disordered" evidence="1">
    <location>
        <begin position="1"/>
        <end position="38"/>
    </location>
</feature>
<dbReference type="AlphaFoldDB" id="A0A843UUA1"/>
<name>A0A843UUA1_COLES</name>
<feature type="compositionally biased region" description="Basic and acidic residues" evidence="1">
    <location>
        <begin position="13"/>
        <end position="32"/>
    </location>
</feature>
<protein>
    <submittedName>
        <fullName evidence="2">Uncharacterized protein</fullName>
    </submittedName>
</protein>
<evidence type="ECO:0000313" key="2">
    <source>
        <dbReference type="EMBL" id="MQL85264.1"/>
    </source>
</evidence>
<evidence type="ECO:0000313" key="3">
    <source>
        <dbReference type="Proteomes" id="UP000652761"/>
    </source>
</evidence>
<dbReference type="EMBL" id="NMUH01000818">
    <property type="protein sequence ID" value="MQL85264.1"/>
    <property type="molecule type" value="Genomic_DNA"/>
</dbReference>
<reference evidence="2" key="1">
    <citation type="submission" date="2017-07" db="EMBL/GenBank/DDBJ databases">
        <title>Taro Niue Genome Assembly and Annotation.</title>
        <authorList>
            <person name="Atibalentja N."/>
            <person name="Keating K."/>
            <person name="Fields C.J."/>
        </authorList>
    </citation>
    <scope>NUCLEOTIDE SEQUENCE</scope>
    <source>
        <strain evidence="2">Niue_2</strain>
        <tissue evidence="2">Leaf</tissue>
    </source>
</reference>